<dbReference type="STRING" id="863239.GCA_000213935_00892"/>
<evidence type="ECO:0000259" key="3">
    <source>
        <dbReference type="Pfam" id="PF09349"/>
    </source>
</evidence>
<feature type="region of interest" description="Disordered" evidence="2">
    <location>
        <begin position="80"/>
        <end position="103"/>
    </location>
</feature>
<dbReference type="EMBL" id="DQID01000102">
    <property type="protein sequence ID" value="HCT13888.1"/>
    <property type="molecule type" value="Genomic_DNA"/>
</dbReference>
<dbReference type="GO" id="GO:0006144">
    <property type="term" value="P:purine nucleobase metabolic process"/>
    <property type="evidence" value="ECO:0007669"/>
    <property type="project" value="UniProtKB-KW"/>
</dbReference>
<evidence type="ECO:0000313" key="4">
    <source>
        <dbReference type="EMBL" id="HCT13888.1"/>
    </source>
</evidence>
<feature type="domain" description="Oxo-4-hydroxy-4-carboxy-5-ureidoimidazoline decarboxylase" evidence="3">
    <location>
        <begin position="12"/>
        <end position="96"/>
    </location>
</feature>
<accession>A0A3D4SX80</accession>
<dbReference type="Proteomes" id="UP000261739">
    <property type="component" value="Unassembled WGS sequence"/>
</dbReference>
<sequence>MGTMAFTLADLNAAPVDRLTTDLADLFGSPALAESVAASRPYDSVDQLCATASALLTAQDRESRRTVCDAVNAHPPIGGTVAAGTRSASEQAAALGATGDAEL</sequence>
<comment type="caution">
    <text evidence="4">The sequence shown here is derived from an EMBL/GenBank/DDBJ whole genome shotgun (WGS) entry which is preliminary data.</text>
</comment>
<name>A0A3D4SX80_9CORY</name>
<dbReference type="AlphaFoldDB" id="A0A3D4SX80"/>
<evidence type="ECO:0000256" key="1">
    <source>
        <dbReference type="ARBA" id="ARBA00022631"/>
    </source>
</evidence>
<reference evidence="4 5" key="1">
    <citation type="journal article" date="2018" name="Nat. Biotechnol.">
        <title>A standardized bacterial taxonomy based on genome phylogeny substantially revises the tree of life.</title>
        <authorList>
            <person name="Parks D.H."/>
            <person name="Chuvochina M."/>
            <person name="Waite D.W."/>
            <person name="Rinke C."/>
            <person name="Skarshewski A."/>
            <person name="Chaumeil P.A."/>
            <person name="Hugenholtz P."/>
        </authorList>
    </citation>
    <scope>NUCLEOTIDE SEQUENCE [LARGE SCALE GENOMIC DNA]</scope>
    <source>
        <strain evidence="4">UBA11247</strain>
    </source>
</reference>
<evidence type="ECO:0000313" key="5">
    <source>
        <dbReference type="Proteomes" id="UP000261739"/>
    </source>
</evidence>
<proteinExistence type="predicted"/>
<gene>
    <name evidence="4" type="ORF">DIW82_03590</name>
</gene>
<evidence type="ECO:0000256" key="2">
    <source>
        <dbReference type="SAM" id="MobiDB-lite"/>
    </source>
</evidence>
<organism evidence="4 5">
    <name type="scientific">Corynebacterium nuruki</name>
    <dbReference type="NCBI Taxonomy" id="1032851"/>
    <lineage>
        <taxon>Bacteria</taxon>
        <taxon>Bacillati</taxon>
        <taxon>Actinomycetota</taxon>
        <taxon>Actinomycetes</taxon>
        <taxon>Mycobacteriales</taxon>
        <taxon>Corynebacteriaceae</taxon>
        <taxon>Corynebacterium</taxon>
    </lineage>
</organism>
<dbReference type="InterPro" id="IPR018020">
    <property type="entry name" value="OHCU_decarboxylase"/>
</dbReference>
<dbReference type="SUPFAM" id="SSF158694">
    <property type="entry name" value="UraD-Like"/>
    <property type="match status" value="1"/>
</dbReference>
<keyword evidence="1" id="KW-0659">Purine metabolism</keyword>
<dbReference type="Pfam" id="PF09349">
    <property type="entry name" value="OHCU_decarbox"/>
    <property type="match status" value="1"/>
</dbReference>
<dbReference type="Gene3D" id="1.10.3330.10">
    <property type="entry name" value="Oxo-4-hydroxy-4-carboxy-5-ureidoimidazoline decarboxylase"/>
    <property type="match status" value="1"/>
</dbReference>
<protein>
    <submittedName>
        <fullName evidence="4">Decarboxylase</fullName>
    </submittedName>
</protein>
<feature type="non-terminal residue" evidence="4">
    <location>
        <position position="103"/>
    </location>
</feature>
<dbReference type="InterPro" id="IPR036778">
    <property type="entry name" value="OHCU_decarboxylase_sf"/>
</dbReference>